<dbReference type="KEGG" id="obg:Verru16b_03232"/>
<gene>
    <name evidence="1" type="ORF">Verru16b_03232</name>
</gene>
<dbReference type="STRING" id="1838286.Verru16b_03232"/>
<accession>A0A1D8AZ18</accession>
<reference evidence="1 2" key="1">
    <citation type="submission" date="2016-06" db="EMBL/GenBank/DDBJ databases">
        <title>Three novel species with peptidoglycan cell walls form the new genus Lacunisphaera gen. nov. in the family Opitutaceae of the verrucomicrobial subdivision 4.</title>
        <authorList>
            <person name="Rast P."/>
            <person name="Gloeckner I."/>
            <person name="Jogler M."/>
            <person name="Boedeker C."/>
            <person name="Jeske O."/>
            <person name="Wiegand S."/>
            <person name="Reinhardt R."/>
            <person name="Schumann P."/>
            <person name="Rohde M."/>
            <person name="Spring S."/>
            <person name="Gloeckner F.O."/>
            <person name="Jogler C."/>
        </authorList>
    </citation>
    <scope>NUCLEOTIDE SEQUENCE [LARGE SCALE GENOMIC DNA]</scope>
    <source>
        <strain evidence="1 2">IG16b</strain>
    </source>
</reference>
<evidence type="ECO:0000313" key="1">
    <source>
        <dbReference type="EMBL" id="AOS46136.1"/>
    </source>
</evidence>
<evidence type="ECO:0000313" key="2">
    <source>
        <dbReference type="Proteomes" id="UP000095228"/>
    </source>
</evidence>
<proteinExistence type="predicted"/>
<dbReference type="AlphaFoldDB" id="A0A1D8AZ18"/>
<protein>
    <submittedName>
        <fullName evidence="1">Uncharacterized protein</fullName>
    </submittedName>
</protein>
<dbReference type="Proteomes" id="UP000095228">
    <property type="component" value="Chromosome"/>
</dbReference>
<sequence length="246" mass="27692">MEPLELRVFRSAQIAQRIVIKTVRCQGVGDARAIVTEIFQRLMETEASRAKSVRMAISEIFKKRSQELDERDCDEAEDFIVAESIPYFRDIIASQLPIERKPKATKARPHEVSLDVAINESDRTLLDVIPATYTAEDHVRVQLDDLEIAGALAKYLGSQMAHEPDIEALQEALADIGQKLEAKDTCFEDVFFPSGFSYKRGKPKIAEWKARALHAALVDRGVELDLERFIGAFDIVPEIRPGHSDV</sequence>
<name>A0A1D8AZ18_9BACT</name>
<keyword evidence="2" id="KW-1185">Reference proteome</keyword>
<organism evidence="1 2">
    <name type="scientific">Lacunisphaera limnophila</name>
    <dbReference type="NCBI Taxonomy" id="1838286"/>
    <lineage>
        <taxon>Bacteria</taxon>
        <taxon>Pseudomonadati</taxon>
        <taxon>Verrucomicrobiota</taxon>
        <taxon>Opitutia</taxon>
        <taxon>Opitutales</taxon>
        <taxon>Opitutaceae</taxon>
        <taxon>Lacunisphaera</taxon>
    </lineage>
</organism>
<dbReference type="EMBL" id="CP016094">
    <property type="protein sequence ID" value="AOS46136.1"/>
    <property type="molecule type" value="Genomic_DNA"/>
</dbReference>